<dbReference type="Proteomes" id="UP000481153">
    <property type="component" value="Unassembled WGS sequence"/>
</dbReference>
<dbReference type="Pfam" id="PF05180">
    <property type="entry name" value="zf-DNL"/>
    <property type="match status" value="1"/>
</dbReference>
<sequence length="157" mass="17290">MFTRSLVRLAARSVAIKGLQTKPTTILRPWMHVRCSSMCFSTQTPPSDSPADVPGATLTKGEKFVMLYTCTVCDTRAAKTISKHAYYHGVVLIRCPTCQNLHLVADRLGWFEDGGYDIQTILAEKGENARVVTHDDILELTEADILGQAAEPTPPKN</sequence>
<evidence type="ECO:0000313" key="7">
    <source>
        <dbReference type="Proteomes" id="UP000481153"/>
    </source>
</evidence>
<dbReference type="PROSITE" id="PS51501">
    <property type="entry name" value="ZF_DNL"/>
    <property type="match status" value="1"/>
</dbReference>
<evidence type="ECO:0000256" key="4">
    <source>
        <dbReference type="PROSITE-ProRule" id="PRU00834"/>
    </source>
</evidence>
<protein>
    <recommendedName>
        <fullName evidence="5">DNL-type domain-containing protein</fullName>
    </recommendedName>
</protein>
<dbReference type="GO" id="GO:0006457">
    <property type="term" value="P:protein folding"/>
    <property type="evidence" value="ECO:0007669"/>
    <property type="project" value="TreeGrafter"/>
</dbReference>
<feature type="domain" description="DNL-type" evidence="5">
    <location>
        <begin position="59"/>
        <end position="154"/>
    </location>
</feature>
<keyword evidence="1" id="KW-0479">Metal-binding</keyword>
<comment type="caution">
    <text evidence="6">The sequence shown here is derived from an EMBL/GenBank/DDBJ whole genome shotgun (WGS) entry which is preliminary data.</text>
</comment>
<keyword evidence="2 4" id="KW-0863">Zinc-finger</keyword>
<evidence type="ECO:0000256" key="3">
    <source>
        <dbReference type="ARBA" id="ARBA00022833"/>
    </source>
</evidence>
<evidence type="ECO:0000259" key="5">
    <source>
        <dbReference type="PROSITE" id="PS51501"/>
    </source>
</evidence>
<organism evidence="6 7">
    <name type="scientific">Aphanomyces euteiches</name>
    <dbReference type="NCBI Taxonomy" id="100861"/>
    <lineage>
        <taxon>Eukaryota</taxon>
        <taxon>Sar</taxon>
        <taxon>Stramenopiles</taxon>
        <taxon>Oomycota</taxon>
        <taxon>Saprolegniomycetes</taxon>
        <taxon>Saprolegniales</taxon>
        <taxon>Verrucalvaceae</taxon>
        <taxon>Aphanomyces</taxon>
    </lineage>
</organism>
<evidence type="ECO:0000313" key="6">
    <source>
        <dbReference type="EMBL" id="KAF0731748.1"/>
    </source>
</evidence>
<dbReference type="PANTHER" id="PTHR20922">
    <property type="entry name" value="DNL-TYPE ZINC FINGER PROTEIN"/>
    <property type="match status" value="1"/>
</dbReference>
<gene>
    <name evidence="6" type="ORF">Ae201684_011050</name>
</gene>
<accession>A0A6G0WW39</accession>
<evidence type="ECO:0000256" key="2">
    <source>
        <dbReference type="ARBA" id="ARBA00022771"/>
    </source>
</evidence>
<dbReference type="GO" id="GO:0051087">
    <property type="term" value="F:protein-folding chaperone binding"/>
    <property type="evidence" value="ECO:0007669"/>
    <property type="project" value="TreeGrafter"/>
</dbReference>
<reference evidence="6 7" key="1">
    <citation type="submission" date="2019-07" db="EMBL/GenBank/DDBJ databases">
        <title>Genomics analysis of Aphanomyces spp. identifies a new class of oomycete effector associated with host adaptation.</title>
        <authorList>
            <person name="Gaulin E."/>
        </authorList>
    </citation>
    <scope>NUCLEOTIDE SEQUENCE [LARGE SCALE GENOMIC DNA]</scope>
    <source>
        <strain evidence="6 7">ATCC 201684</strain>
    </source>
</reference>
<dbReference type="PANTHER" id="PTHR20922:SF13">
    <property type="entry name" value="DNL-TYPE ZINC FINGER PROTEIN"/>
    <property type="match status" value="1"/>
</dbReference>
<proteinExistence type="predicted"/>
<dbReference type="GO" id="GO:0005739">
    <property type="term" value="C:mitochondrion"/>
    <property type="evidence" value="ECO:0007669"/>
    <property type="project" value="TreeGrafter"/>
</dbReference>
<dbReference type="GO" id="GO:0008270">
    <property type="term" value="F:zinc ion binding"/>
    <property type="evidence" value="ECO:0007669"/>
    <property type="project" value="UniProtKB-KW"/>
</dbReference>
<dbReference type="AlphaFoldDB" id="A0A6G0WW39"/>
<dbReference type="EMBL" id="VJMJ01000140">
    <property type="protein sequence ID" value="KAF0731748.1"/>
    <property type="molecule type" value="Genomic_DNA"/>
</dbReference>
<name>A0A6G0WW39_9STRA</name>
<dbReference type="GO" id="GO:0050821">
    <property type="term" value="P:protein stabilization"/>
    <property type="evidence" value="ECO:0007669"/>
    <property type="project" value="TreeGrafter"/>
</dbReference>
<dbReference type="GO" id="GO:0030150">
    <property type="term" value="P:protein import into mitochondrial matrix"/>
    <property type="evidence" value="ECO:0007669"/>
    <property type="project" value="TreeGrafter"/>
</dbReference>
<evidence type="ECO:0000256" key="1">
    <source>
        <dbReference type="ARBA" id="ARBA00022723"/>
    </source>
</evidence>
<dbReference type="InterPro" id="IPR024158">
    <property type="entry name" value="Mt_import_TIM15"/>
</dbReference>
<keyword evidence="3" id="KW-0862">Zinc</keyword>
<dbReference type="VEuPathDB" id="FungiDB:AeMF1_004555"/>
<dbReference type="InterPro" id="IPR007853">
    <property type="entry name" value="Znf_DNL-typ"/>
</dbReference>
<keyword evidence="7" id="KW-1185">Reference proteome</keyword>